<protein>
    <submittedName>
        <fullName evidence="2">Uncharacterized protein</fullName>
    </submittedName>
</protein>
<evidence type="ECO:0000256" key="1">
    <source>
        <dbReference type="SAM" id="MobiDB-lite"/>
    </source>
</evidence>
<dbReference type="AlphaFoldDB" id="A0AAD1SZL7"/>
<feature type="compositionally biased region" description="Polar residues" evidence="1">
    <location>
        <begin position="81"/>
        <end position="95"/>
    </location>
</feature>
<feature type="region of interest" description="Disordered" evidence="1">
    <location>
        <begin position="58"/>
        <end position="100"/>
    </location>
</feature>
<feature type="region of interest" description="Disordered" evidence="1">
    <location>
        <begin position="140"/>
        <end position="159"/>
    </location>
</feature>
<name>A0AAD1SZL7_PELCU</name>
<keyword evidence="3" id="KW-1185">Reference proteome</keyword>
<evidence type="ECO:0000313" key="2">
    <source>
        <dbReference type="EMBL" id="CAH2315084.1"/>
    </source>
</evidence>
<evidence type="ECO:0000313" key="3">
    <source>
        <dbReference type="Proteomes" id="UP001295444"/>
    </source>
</evidence>
<reference evidence="2" key="1">
    <citation type="submission" date="2022-03" db="EMBL/GenBank/DDBJ databases">
        <authorList>
            <person name="Alioto T."/>
            <person name="Alioto T."/>
            <person name="Gomez Garrido J."/>
        </authorList>
    </citation>
    <scope>NUCLEOTIDE SEQUENCE</scope>
</reference>
<organism evidence="2 3">
    <name type="scientific">Pelobates cultripes</name>
    <name type="common">Western spadefoot toad</name>
    <dbReference type="NCBI Taxonomy" id="61616"/>
    <lineage>
        <taxon>Eukaryota</taxon>
        <taxon>Metazoa</taxon>
        <taxon>Chordata</taxon>
        <taxon>Craniata</taxon>
        <taxon>Vertebrata</taxon>
        <taxon>Euteleostomi</taxon>
        <taxon>Amphibia</taxon>
        <taxon>Batrachia</taxon>
        <taxon>Anura</taxon>
        <taxon>Pelobatoidea</taxon>
        <taxon>Pelobatidae</taxon>
        <taxon>Pelobates</taxon>
    </lineage>
</organism>
<gene>
    <name evidence="2" type="ORF">PECUL_23A036558</name>
</gene>
<dbReference type="EMBL" id="OW240920">
    <property type="protein sequence ID" value="CAH2315084.1"/>
    <property type="molecule type" value="Genomic_DNA"/>
</dbReference>
<proteinExistence type="predicted"/>
<accession>A0AAD1SZL7</accession>
<feature type="compositionally biased region" description="Polar residues" evidence="1">
    <location>
        <begin position="144"/>
        <end position="153"/>
    </location>
</feature>
<sequence length="159" mass="17621">MADGGCSRPRGEGLELGWSDDHTAEILERLDKTFWRFWWKLQKLTFIPVVSLPPSDRKATGTNLGYQYTTKHPPSTHKGDSQGTSGKPQRGNQNLHDGLTEPTYLAHWGRTGAFPDHKPSTMLSQTQLHARAWADNPIEPHNVAASTARTKNIPNVGIG</sequence>
<dbReference type="Proteomes" id="UP001295444">
    <property type="component" value="Chromosome 09"/>
</dbReference>
<feature type="compositionally biased region" description="Polar residues" evidence="1">
    <location>
        <begin position="60"/>
        <end position="73"/>
    </location>
</feature>